<reference evidence="1 2" key="1">
    <citation type="submission" date="2019-01" db="EMBL/GenBank/DDBJ databases">
        <authorList>
            <person name="Chen W.-M."/>
        </authorList>
    </citation>
    <scope>NUCLEOTIDE SEQUENCE [LARGE SCALE GENOMIC DNA]</scope>
    <source>
        <strain evidence="1 2">HPM-16</strain>
    </source>
</reference>
<dbReference type="Proteomes" id="UP000282818">
    <property type="component" value="Unassembled WGS sequence"/>
</dbReference>
<accession>A0A437Q4S9</accession>
<dbReference type="EMBL" id="SACQ01000008">
    <property type="protein sequence ID" value="RVU29528.1"/>
    <property type="molecule type" value="Genomic_DNA"/>
</dbReference>
<dbReference type="AlphaFoldDB" id="A0A437Q4S9"/>
<gene>
    <name evidence="1" type="ORF">EOE65_15260</name>
</gene>
<protein>
    <submittedName>
        <fullName evidence="1">Uncharacterized protein</fullName>
    </submittedName>
</protein>
<evidence type="ECO:0000313" key="2">
    <source>
        <dbReference type="Proteomes" id="UP000282818"/>
    </source>
</evidence>
<comment type="caution">
    <text evidence="1">The sequence shown here is derived from an EMBL/GenBank/DDBJ whole genome shotgun (WGS) entry which is preliminary data.</text>
</comment>
<proteinExistence type="predicted"/>
<keyword evidence="2" id="KW-1185">Reference proteome</keyword>
<sequence>MAWTVGNQTLENADQVLRCYVATEDDAAEMAILRDIRDQLLSDIDSVQTPAEVNGLIYWLLRDHQINCEGESLDETAERLGDLDIEADEDRYTDLIFNLKMAIERLDDLMLDAM</sequence>
<organism evidence="1 2">
    <name type="scientific">Neptunomonas marina</name>
    <dbReference type="NCBI Taxonomy" id="1815562"/>
    <lineage>
        <taxon>Bacteria</taxon>
        <taxon>Pseudomonadati</taxon>
        <taxon>Pseudomonadota</taxon>
        <taxon>Gammaproteobacteria</taxon>
        <taxon>Oceanospirillales</taxon>
        <taxon>Oceanospirillaceae</taxon>
        <taxon>Neptunomonas</taxon>
    </lineage>
</organism>
<dbReference type="RefSeq" id="WP_127695292.1">
    <property type="nucleotide sequence ID" value="NZ_SACQ01000008.1"/>
</dbReference>
<name>A0A437Q4S9_9GAMM</name>
<evidence type="ECO:0000313" key="1">
    <source>
        <dbReference type="EMBL" id="RVU29528.1"/>
    </source>
</evidence>